<comment type="similarity">
    <text evidence="1">Belongs to the GerABKA family.</text>
</comment>
<keyword evidence="3" id="KW-0812">Transmembrane</keyword>
<protein>
    <submittedName>
        <fullName evidence="4">Spore germination protein</fullName>
    </submittedName>
</protein>
<evidence type="ECO:0000313" key="5">
    <source>
        <dbReference type="Proteomes" id="UP000317036"/>
    </source>
</evidence>
<feature type="transmembrane region" description="Helical" evidence="3">
    <location>
        <begin position="225"/>
        <end position="243"/>
    </location>
</feature>
<evidence type="ECO:0000256" key="3">
    <source>
        <dbReference type="SAM" id="Phobius"/>
    </source>
</evidence>
<evidence type="ECO:0000256" key="2">
    <source>
        <dbReference type="ARBA" id="ARBA00023136"/>
    </source>
</evidence>
<dbReference type="PANTHER" id="PTHR22550">
    <property type="entry name" value="SPORE GERMINATION PROTEIN"/>
    <property type="match status" value="1"/>
</dbReference>
<evidence type="ECO:0000256" key="1">
    <source>
        <dbReference type="ARBA" id="ARBA00005278"/>
    </source>
</evidence>
<evidence type="ECO:0000313" key="4">
    <source>
        <dbReference type="EMBL" id="TVX98976.1"/>
    </source>
</evidence>
<gene>
    <name evidence="4" type="ORF">FPZ49_34235</name>
</gene>
<organism evidence="4 5">
    <name type="scientific">Paenibacillus cremeus</name>
    <dbReference type="NCBI Taxonomy" id="2163881"/>
    <lineage>
        <taxon>Bacteria</taxon>
        <taxon>Bacillati</taxon>
        <taxon>Bacillota</taxon>
        <taxon>Bacilli</taxon>
        <taxon>Bacillales</taxon>
        <taxon>Paenibacillaceae</taxon>
        <taxon>Paenibacillus</taxon>
    </lineage>
</organism>
<reference evidence="4 5" key="1">
    <citation type="submission" date="2019-07" db="EMBL/GenBank/DDBJ databases">
        <authorList>
            <person name="Kim J."/>
        </authorList>
    </citation>
    <scope>NUCLEOTIDE SEQUENCE [LARGE SCALE GENOMIC DNA]</scope>
    <source>
        <strain evidence="4 5">JC52</strain>
    </source>
</reference>
<dbReference type="Proteomes" id="UP000317036">
    <property type="component" value="Unassembled WGS sequence"/>
</dbReference>
<feature type="transmembrane region" description="Helical" evidence="3">
    <location>
        <begin position="391"/>
        <end position="416"/>
    </location>
</feature>
<keyword evidence="5" id="KW-1185">Reference proteome</keyword>
<comment type="caution">
    <text evidence="4">The sequence shown here is derived from an EMBL/GenBank/DDBJ whole genome shotgun (WGS) entry which is preliminary data.</text>
</comment>
<proteinExistence type="inferred from homology"/>
<name>A0A559JGH9_9BACL</name>
<dbReference type="InterPro" id="IPR004995">
    <property type="entry name" value="Spore_Ger"/>
</dbReference>
<dbReference type="PIRSF" id="PIRSF005690">
    <property type="entry name" value="GerBA"/>
    <property type="match status" value="1"/>
</dbReference>
<feature type="transmembrane region" description="Helical" evidence="3">
    <location>
        <begin position="356"/>
        <end position="379"/>
    </location>
</feature>
<dbReference type="EMBL" id="VNJI01000087">
    <property type="protein sequence ID" value="TVX98976.1"/>
    <property type="molecule type" value="Genomic_DNA"/>
</dbReference>
<feature type="transmembrane region" description="Helical" evidence="3">
    <location>
        <begin position="264"/>
        <end position="286"/>
    </location>
</feature>
<keyword evidence="2 3" id="KW-0472">Membrane</keyword>
<dbReference type="AlphaFoldDB" id="A0A559JGH9"/>
<keyword evidence="3" id="KW-1133">Transmembrane helix</keyword>
<dbReference type="GO" id="GO:0009847">
    <property type="term" value="P:spore germination"/>
    <property type="evidence" value="ECO:0007669"/>
    <property type="project" value="InterPro"/>
</dbReference>
<accession>A0A559JGH9</accession>
<sequence>MSIEKWIADLPIHNELNALEINTPIQTFKLYYINTICDQAKIEKLLITPLYSIHEQVEYIQSLCVSNEVTSTNELYSYLIRGKALIVCSVADYYFFDANQVLNDKPGDTTMETTILGSQIALSEEIKTNVNLIRHRYPSEGFRLEEFELGKVSRTKAMILYDLHLVNPMVLAELKRKLSKIKVGMVQATGQLEKLINNKKRSLFPTMMITERPDRVALNLSHGKIIVILDGTPFALILPAVFYDYMSAMDDLYLQYWVSKGLILLRYIALFIAITLPAIYISVISFNPEFFRVQLTLSIAGSRAAVPYPSYLEVIFMLFMIEALTEASIRLPKFIGGTATTVGGLILGQAAQQAGLVSSIMIIITAAVTISNFVVPINAMSFSIRALRYPLIVLSSLFGLVGVIVGLFCLICYLANLQSFGQPYLKLFIDEASTSLNSTPPKGIVE</sequence>
<dbReference type="PANTHER" id="PTHR22550:SF5">
    <property type="entry name" value="LEUCINE ZIPPER PROTEIN 4"/>
    <property type="match status" value="1"/>
</dbReference>
<dbReference type="OrthoDB" id="1726708at2"/>
<dbReference type="InterPro" id="IPR050768">
    <property type="entry name" value="UPF0353/GerABKA_families"/>
</dbReference>
<dbReference type="GO" id="GO:0016020">
    <property type="term" value="C:membrane"/>
    <property type="evidence" value="ECO:0007669"/>
    <property type="project" value="InterPro"/>
</dbReference>
<dbReference type="Pfam" id="PF03323">
    <property type="entry name" value="GerA"/>
    <property type="match status" value="1"/>
</dbReference>
<dbReference type="RefSeq" id="WP_144855044.1">
    <property type="nucleotide sequence ID" value="NZ_VNJI01000087.1"/>
</dbReference>